<sequence length="256" mass="27942">MSDTSTQPGQSVPQVARINMKDIRDVLALGLRDFRAAPQFGAFFSMVYVLGGIGLVALGAGTMTWTLVLSLGFPLIAPFAAVGLYEVSRRLEAGQPLDWRSVLGVVLAERKRQVPWIGAIIVIAFLFWTFLAHMIFALFMGLSAITNISSSYEAFLTTNGLTMLGVEAIVGFAFALFMFCIAVVSLPLALDREIDFVTAMLTSIKVVKGNFPIMFVWAVVIAGCVLISMIPIFLGLFLSLPVLGHASWHMYRRALK</sequence>
<reference evidence="2" key="1">
    <citation type="journal article" date="2014" name="Int. J. Syst. Evol. Microbiol.">
        <title>Complete genome sequence of Corynebacterium casei LMG S-19264T (=DSM 44701T), isolated from a smear-ripened cheese.</title>
        <authorList>
            <consortium name="US DOE Joint Genome Institute (JGI-PGF)"/>
            <person name="Walter F."/>
            <person name="Albersmeier A."/>
            <person name="Kalinowski J."/>
            <person name="Ruckert C."/>
        </authorList>
    </citation>
    <scope>NUCLEOTIDE SEQUENCE</scope>
    <source>
        <strain evidence="2">CGMCC 1.16012</strain>
    </source>
</reference>
<feature type="transmembrane region" description="Helical" evidence="1">
    <location>
        <begin position="116"/>
        <end position="148"/>
    </location>
</feature>
<evidence type="ECO:0000256" key="1">
    <source>
        <dbReference type="SAM" id="Phobius"/>
    </source>
</evidence>
<accession>A0A917EJW6</accession>
<protein>
    <submittedName>
        <fullName evidence="2">Membrane protein</fullName>
    </submittedName>
</protein>
<comment type="caution">
    <text evidence="2">The sequence shown here is derived from an EMBL/GenBank/DDBJ whole genome shotgun (WGS) entry which is preliminary data.</text>
</comment>
<name>A0A917EJW6_9RHOB</name>
<feature type="transmembrane region" description="Helical" evidence="1">
    <location>
        <begin position="168"/>
        <end position="190"/>
    </location>
</feature>
<dbReference type="Proteomes" id="UP000606730">
    <property type="component" value="Unassembled WGS sequence"/>
</dbReference>
<keyword evidence="1" id="KW-0472">Membrane</keyword>
<feature type="transmembrane region" description="Helical" evidence="1">
    <location>
        <begin position="211"/>
        <end position="238"/>
    </location>
</feature>
<keyword evidence="3" id="KW-1185">Reference proteome</keyword>
<dbReference type="EMBL" id="BMKN01000001">
    <property type="protein sequence ID" value="GGE45250.1"/>
    <property type="molecule type" value="Genomic_DNA"/>
</dbReference>
<feature type="transmembrane region" description="Helical" evidence="1">
    <location>
        <begin position="65"/>
        <end position="85"/>
    </location>
</feature>
<gene>
    <name evidence="2" type="ORF">GCM10011517_11090</name>
</gene>
<proteinExistence type="predicted"/>
<feature type="transmembrane region" description="Helical" evidence="1">
    <location>
        <begin position="40"/>
        <end position="59"/>
    </location>
</feature>
<keyword evidence="1" id="KW-1133">Transmembrane helix</keyword>
<organism evidence="2 3">
    <name type="scientific">Actibacterium pelagium</name>
    <dbReference type="NCBI Taxonomy" id="2029103"/>
    <lineage>
        <taxon>Bacteria</taxon>
        <taxon>Pseudomonadati</taxon>
        <taxon>Pseudomonadota</taxon>
        <taxon>Alphaproteobacteria</taxon>
        <taxon>Rhodobacterales</taxon>
        <taxon>Roseobacteraceae</taxon>
        <taxon>Actibacterium</taxon>
    </lineage>
</organism>
<dbReference type="OrthoDB" id="9809543at2"/>
<dbReference type="RefSeq" id="WP_095596052.1">
    <property type="nucleotide sequence ID" value="NZ_BMKN01000001.1"/>
</dbReference>
<keyword evidence="1" id="KW-0812">Transmembrane</keyword>
<dbReference type="AlphaFoldDB" id="A0A917EJW6"/>
<evidence type="ECO:0000313" key="2">
    <source>
        <dbReference type="EMBL" id="GGE45250.1"/>
    </source>
</evidence>
<evidence type="ECO:0000313" key="3">
    <source>
        <dbReference type="Proteomes" id="UP000606730"/>
    </source>
</evidence>
<reference evidence="2" key="2">
    <citation type="submission" date="2020-09" db="EMBL/GenBank/DDBJ databases">
        <authorList>
            <person name="Sun Q."/>
            <person name="Zhou Y."/>
        </authorList>
    </citation>
    <scope>NUCLEOTIDE SEQUENCE</scope>
    <source>
        <strain evidence="2">CGMCC 1.16012</strain>
    </source>
</reference>
<dbReference type="InterPro" id="IPR018692">
    <property type="entry name" value="DUF2189"/>
</dbReference>
<dbReference type="Pfam" id="PF09955">
    <property type="entry name" value="DUF2189"/>
    <property type="match status" value="1"/>
</dbReference>